<dbReference type="OrthoDB" id="419616at2759"/>
<dbReference type="PANTHER" id="PTHR23504">
    <property type="entry name" value="MAJOR FACILITATOR SUPERFAMILY DOMAIN-CONTAINING PROTEIN 10"/>
    <property type="match status" value="1"/>
</dbReference>
<feature type="transmembrane region" description="Helical" evidence="6">
    <location>
        <begin position="463"/>
        <end position="483"/>
    </location>
</feature>
<feature type="transmembrane region" description="Helical" evidence="6">
    <location>
        <begin position="122"/>
        <end position="141"/>
    </location>
</feature>
<dbReference type="Gene3D" id="1.20.1250.20">
    <property type="entry name" value="MFS general substrate transporter like domains"/>
    <property type="match status" value="1"/>
</dbReference>
<proteinExistence type="predicted"/>
<sequence length="514" mass="55386">MLGFHRRTRSLIPVKDLAKYDKVPQVEEKEVEEEDVEVEMVAGAEMKERRRQLALVYVLFLAEAIMAASLQPQLQMLMANDEFCGSLSTSYLRSIFDCAYAFGGSAGILWGYLSDRVGRRKVAVFGLWAMFACCSMMSFADNIASCALFRFVSGVASSTVTVTALTMIGDLSLSTTERAKNVAYLPLVSLCGSIGPVVQGLISRSSDFSVFGAQIACGSFVFLIATTASIMLKETLPLPSDKPQDHFDCDPEKAAFLSSEPDSPSISVVEFVRPDPISINQFLQAPSFLVLLASFSLLSLHASTFDMLLPHLGHSSTHSGGMGIPCDWLSLIVFVIRGVAAAAIVCTVSSAVDKYGLLKLYRFISAFFPAMYIITPVLAMLAAFATCFVPIISISSIIIKHTLTGGASVLVALLVLNTTPDAFSAGTVVGMMQVASLFRALAVAVTGSSFYLSTDFSVAATNYALWTCLALFGVLGAALAWFVRERPSVERDFPSEVLCWETCFDATEGNALSF</sequence>
<evidence type="ECO:0000256" key="4">
    <source>
        <dbReference type="ARBA" id="ARBA00022989"/>
    </source>
</evidence>
<gene>
    <name evidence="7" type="ORF">M011DRAFT_492286</name>
</gene>
<keyword evidence="8" id="KW-1185">Reference proteome</keyword>
<comment type="subcellular location">
    <subcellularLocation>
        <location evidence="1">Membrane</location>
        <topology evidence="1">Multi-pass membrane protein</topology>
    </subcellularLocation>
</comment>
<keyword evidence="4 6" id="KW-1133">Transmembrane helix</keyword>
<dbReference type="GO" id="GO:0016020">
    <property type="term" value="C:membrane"/>
    <property type="evidence" value="ECO:0007669"/>
    <property type="project" value="UniProtKB-SubCell"/>
</dbReference>
<accession>A0A6A6VM94</accession>
<evidence type="ECO:0000313" key="7">
    <source>
        <dbReference type="EMBL" id="KAF2750929.1"/>
    </source>
</evidence>
<feature type="transmembrane region" description="Helical" evidence="6">
    <location>
        <begin position="147"/>
        <end position="169"/>
    </location>
</feature>
<feature type="transmembrane region" description="Helical" evidence="6">
    <location>
        <begin position="53"/>
        <end position="71"/>
    </location>
</feature>
<protein>
    <submittedName>
        <fullName evidence="7">MFS general substrate transporter</fullName>
    </submittedName>
</protein>
<dbReference type="Pfam" id="PF07690">
    <property type="entry name" value="MFS_1"/>
    <property type="match status" value="1"/>
</dbReference>
<evidence type="ECO:0000256" key="5">
    <source>
        <dbReference type="ARBA" id="ARBA00023136"/>
    </source>
</evidence>
<dbReference type="EMBL" id="MU006563">
    <property type="protein sequence ID" value="KAF2750929.1"/>
    <property type="molecule type" value="Genomic_DNA"/>
</dbReference>
<feature type="transmembrane region" description="Helical" evidence="6">
    <location>
        <begin position="364"/>
        <end position="392"/>
    </location>
</feature>
<feature type="transmembrane region" description="Helical" evidence="6">
    <location>
        <begin position="208"/>
        <end position="232"/>
    </location>
</feature>
<feature type="transmembrane region" description="Helical" evidence="6">
    <location>
        <begin position="288"/>
        <end position="308"/>
    </location>
</feature>
<feature type="transmembrane region" description="Helical" evidence="6">
    <location>
        <begin position="398"/>
        <end position="416"/>
    </location>
</feature>
<keyword evidence="5 6" id="KW-0472">Membrane</keyword>
<keyword evidence="3 6" id="KW-0812">Transmembrane</keyword>
<dbReference type="AlphaFoldDB" id="A0A6A6VM94"/>
<dbReference type="InterPro" id="IPR036259">
    <property type="entry name" value="MFS_trans_sf"/>
</dbReference>
<evidence type="ECO:0000256" key="2">
    <source>
        <dbReference type="ARBA" id="ARBA00022448"/>
    </source>
</evidence>
<feature type="transmembrane region" description="Helical" evidence="6">
    <location>
        <begin position="181"/>
        <end position="202"/>
    </location>
</feature>
<evidence type="ECO:0000256" key="3">
    <source>
        <dbReference type="ARBA" id="ARBA00022692"/>
    </source>
</evidence>
<organism evidence="7 8">
    <name type="scientific">Sporormia fimetaria CBS 119925</name>
    <dbReference type="NCBI Taxonomy" id="1340428"/>
    <lineage>
        <taxon>Eukaryota</taxon>
        <taxon>Fungi</taxon>
        <taxon>Dikarya</taxon>
        <taxon>Ascomycota</taxon>
        <taxon>Pezizomycotina</taxon>
        <taxon>Dothideomycetes</taxon>
        <taxon>Pleosporomycetidae</taxon>
        <taxon>Pleosporales</taxon>
        <taxon>Sporormiaceae</taxon>
        <taxon>Sporormia</taxon>
    </lineage>
</organism>
<feature type="transmembrane region" description="Helical" evidence="6">
    <location>
        <begin position="91"/>
        <end position="110"/>
    </location>
</feature>
<feature type="transmembrane region" description="Helical" evidence="6">
    <location>
        <begin position="328"/>
        <end position="352"/>
    </location>
</feature>
<dbReference type="Proteomes" id="UP000799440">
    <property type="component" value="Unassembled WGS sequence"/>
</dbReference>
<keyword evidence="2" id="KW-0813">Transport</keyword>
<evidence type="ECO:0000313" key="8">
    <source>
        <dbReference type="Proteomes" id="UP000799440"/>
    </source>
</evidence>
<name>A0A6A6VM94_9PLEO</name>
<evidence type="ECO:0000256" key="6">
    <source>
        <dbReference type="SAM" id="Phobius"/>
    </source>
</evidence>
<dbReference type="GO" id="GO:0022857">
    <property type="term" value="F:transmembrane transporter activity"/>
    <property type="evidence" value="ECO:0007669"/>
    <property type="project" value="InterPro"/>
</dbReference>
<feature type="transmembrane region" description="Helical" evidence="6">
    <location>
        <begin position="428"/>
        <end position="451"/>
    </location>
</feature>
<dbReference type="InterPro" id="IPR011701">
    <property type="entry name" value="MFS"/>
</dbReference>
<evidence type="ECO:0000256" key="1">
    <source>
        <dbReference type="ARBA" id="ARBA00004141"/>
    </source>
</evidence>
<dbReference type="SUPFAM" id="SSF103473">
    <property type="entry name" value="MFS general substrate transporter"/>
    <property type="match status" value="1"/>
</dbReference>
<dbReference type="PANTHER" id="PTHR23504:SF6">
    <property type="entry name" value="MULTIDRUG TRANSPORTER, PUTATIVE (AFU_ORTHOLOGUE AFUA_4G08740)-RELATED"/>
    <property type="match status" value="1"/>
</dbReference>
<reference evidence="7" key="1">
    <citation type="journal article" date="2020" name="Stud. Mycol.">
        <title>101 Dothideomycetes genomes: a test case for predicting lifestyles and emergence of pathogens.</title>
        <authorList>
            <person name="Haridas S."/>
            <person name="Albert R."/>
            <person name="Binder M."/>
            <person name="Bloem J."/>
            <person name="Labutti K."/>
            <person name="Salamov A."/>
            <person name="Andreopoulos B."/>
            <person name="Baker S."/>
            <person name="Barry K."/>
            <person name="Bills G."/>
            <person name="Bluhm B."/>
            <person name="Cannon C."/>
            <person name="Castanera R."/>
            <person name="Culley D."/>
            <person name="Daum C."/>
            <person name="Ezra D."/>
            <person name="Gonzalez J."/>
            <person name="Henrissat B."/>
            <person name="Kuo A."/>
            <person name="Liang C."/>
            <person name="Lipzen A."/>
            <person name="Lutzoni F."/>
            <person name="Magnuson J."/>
            <person name="Mondo S."/>
            <person name="Nolan M."/>
            <person name="Ohm R."/>
            <person name="Pangilinan J."/>
            <person name="Park H.-J."/>
            <person name="Ramirez L."/>
            <person name="Alfaro M."/>
            <person name="Sun H."/>
            <person name="Tritt A."/>
            <person name="Yoshinaga Y."/>
            <person name="Zwiers L.-H."/>
            <person name="Turgeon B."/>
            <person name="Goodwin S."/>
            <person name="Spatafora J."/>
            <person name="Crous P."/>
            <person name="Grigoriev I."/>
        </authorList>
    </citation>
    <scope>NUCLEOTIDE SEQUENCE</scope>
    <source>
        <strain evidence="7">CBS 119925</strain>
    </source>
</reference>